<sequence>MSNKKAVGLFSATIRENGGEPLSLPAKQIVFSVKEYELIVGGFARDDFPVGWGVQLGIYDGEIKPGSYAFDNGRRVGGFYNPRDPDSSWIGQEQSGNITLIEVDLEKKFVRGTYQFIAVSSHDPQKSAEIEGSFSLTE</sequence>
<evidence type="ECO:0000313" key="1">
    <source>
        <dbReference type="EMBL" id="SEE36003.1"/>
    </source>
</evidence>
<name>A0A1H5I6X2_9PSED</name>
<accession>A0A1H5I6X2</accession>
<dbReference type="Proteomes" id="UP000183114">
    <property type="component" value="Unassembled WGS sequence"/>
</dbReference>
<dbReference type="RefSeq" id="WP_074879328.1">
    <property type="nucleotide sequence ID" value="NZ_FNTF01000002.1"/>
</dbReference>
<gene>
    <name evidence="1" type="ORF">SAMN04490185_5552</name>
</gene>
<evidence type="ECO:0000313" key="2">
    <source>
        <dbReference type="Proteomes" id="UP000183114"/>
    </source>
</evidence>
<dbReference type="AlphaFoldDB" id="A0A1H5I6X2"/>
<protein>
    <submittedName>
        <fullName evidence="1">Uncharacterized protein</fullName>
    </submittedName>
</protein>
<reference evidence="1 2" key="1">
    <citation type="submission" date="2016-10" db="EMBL/GenBank/DDBJ databases">
        <authorList>
            <person name="de Groot N.N."/>
        </authorList>
    </citation>
    <scope>NUCLEOTIDE SEQUENCE [LARGE SCALE GENOMIC DNA]</scope>
    <source>
        <strain evidence="1 2">BS3655</strain>
    </source>
</reference>
<organism evidence="1 2">
    <name type="scientific">Pseudomonas frederiksbergensis</name>
    <dbReference type="NCBI Taxonomy" id="104087"/>
    <lineage>
        <taxon>Bacteria</taxon>
        <taxon>Pseudomonadati</taxon>
        <taxon>Pseudomonadota</taxon>
        <taxon>Gammaproteobacteria</taxon>
        <taxon>Pseudomonadales</taxon>
        <taxon>Pseudomonadaceae</taxon>
        <taxon>Pseudomonas</taxon>
    </lineage>
</organism>
<proteinExistence type="predicted"/>
<dbReference type="EMBL" id="FNTF01000002">
    <property type="protein sequence ID" value="SEE36003.1"/>
    <property type="molecule type" value="Genomic_DNA"/>
</dbReference>